<name>A0A6A5ZFQ0_9PLEO</name>
<dbReference type="Gene3D" id="1.25.40.20">
    <property type="entry name" value="Ankyrin repeat-containing domain"/>
    <property type="match status" value="2"/>
</dbReference>
<evidence type="ECO:0000313" key="1">
    <source>
        <dbReference type="EMBL" id="KAF2118055.1"/>
    </source>
</evidence>
<dbReference type="AlphaFoldDB" id="A0A6A5ZFQ0"/>
<organism evidence="1 2">
    <name type="scientific">Lophiotrema nucula</name>
    <dbReference type="NCBI Taxonomy" id="690887"/>
    <lineage>
        <taxon>Eukaryota</taxon>
        <taxon>Fungi</taxon>
        <taxon>Dikarya</taxon>
        <taxon>Ascomycota</taxon>
        <taxon>Pezizomycotina</taxon>
        <taxon>Dothideomycetes</taxon>
        <taxon>Pleosporomycetidae</taxon>
        <taxon>Pleosporales</taxon>
        <taxon>Lophiotremataceae</taxon>
        <taxon>Lophiotrema</taxon>
    </lineage>
</organism>
<dbReference type="InterPro" id="IPR002110">
    <property type="entry name" value="Ankyrin_rpt"/>
</dbReference>
<gene>
    <name evidence="1" type="ORF">BDV96DRAFT_644387</name>
</gene>
<dbReference type="Proteomes" id="UP000799770">
    <property type="component" value="Unassembled WGS sequence"/>
</dbReference>
<reference evidence="1" key="1">
    <citation type="journal article" date="2020" name="Stud. Mycol.">
        <title>101 Dothideomycetes genomes: a test case for predicting lifestyles and emergence of pathogens.</title>
        <authorList>
            <person name="Haridas S."/>
            <person name="Albert R."/>
            <person name="Binder M."/>
            <person name="Bloem J."/>
            <person name="Labutti K."/>
            <person name="Salamov A."/>
            <person name="Andreopoulos B."/>
            <person name="Baker S."/>
            <person name="Barry K."/>
            <person name="Bills G."/>
            <person name="Bluhm B."/>
            <person name="Cannon C."/>
            <person name="Castanera R."/>
            <person name="Culley D."/>
            <person name="Daum C."/>
            <person name="Ezra D."/>
            <person name="Gonzalez J."/>
            <person name="Henrissat B."/>
            <person name="Kuo A."/>
            <person name="Liang C."/>
            <person name="Lipzen A."/>
            <person name="Lutzoni F."/>
            <person name="Magnuson J."/>
            <person name="Mondo S."/>
            <person name="Nolan M."/>
            <person name="Ohm R."/>
            <person name="Pangilinan J."/>
            <person name="Park H.-J."/>
            <person name="Ramirez L."/>
            <person name="Alfaro M."/>
            <person name="Sun H."/>
            <person name="Tritt A."/>
            <person name="Yoshinaga Y."/>
            <person name="Zwiers L.-H."/>
            <person name="Turgeon B."/>
            <person name="Goodwin S."/>
            <person name="Spatafora J."/>
            <person name="Crous P."/>
            <person name="Grigoriev I."/>
        </authorList>
    </citation>
    <scope>NUCLEOTIDE SEQUENCE</scope>
    <source>
        <strain evidence="1">CBS 627.86</strain>
    </source>
</reference>
<dbReference type="Pfam" id="PF00023">
    <property type="entry name" value="Ank"/>
    <property type="match status" value="1"/>
</dbReference>
<dbReference type="SMART" id="SM00248">
    <property type="entry name" value="ANK"/>
    <property type="match status" value="4"/>
</dbReference>
<sequence length="459" mass="52278">MKLLDLPPEIFQRIISEHVTQVGIWEAWKHHTVCDTFAVYIKEEIFRRQPIEAFLHNSQSRRLLRSNLVLYLEYHSVALFGAHPLLPSVIKKTVDRLLSAFHEESEVVRAKLTKTVATVFLENSYHSCYWLVIEPSLQEISEVAENADADVALCVAVATQRVDLVEHVLDQGACIWKATYLFGYPLDFAARFGNINIVQLLLSHAETHSQDLLPDIARKIVHRGIMAAGHKIYWNIAIVLAKWLVRVLGLPPKSTCTTWFCKAFSADSLDFLRALLDFGYDARLASLYRYHFLSNSWDDFTVHVMRLLLDRHILDKGELYAIRDPDGEHHTGTLLDFAALRRNVDMVSALVADGADPDGRLDNRGIRSYPLRTALTWAKPNIVKVLLQAGADPEGGNYPMDLYTLDLVSKKSEEYTEVLRAIHQKAERLGADYKPPLRWVWNTALSNWQMKAAKLPKLT</sequence>
<dbReference type="EMBL" id="ML977318">
    <property type="protein sequence ID" value="KAF2118055.1"/>
    <property type="molecule type" value="Genomic_DNA"/>
</dbReference>
<proteinExistence type="predicted"/>
<dbReference type="PANTHER" id="PTHR46224">
    <property type="entry name" value="ANKYRIN REPEAT FAMILY PROTEIN"/>
    <property type="match status" value="1"/>
</dbReference>
<evidence type="ECO:0000313" key="2">
    <source>
        <dbReference type="Proteomes" id="UP000799770"/>
    </source>
</evidence>
<accession>A0A6A5ZFQ0</accession>
<protein>
    <submittedName>
        <fullName evidence="1">Ankyrin repeat-containing domain protein</fullName>
    </submittedName>
</protein>
<dbReference type="InterPro" id="IPR051616">
    <property type="entry name" value="Cul2-RING_E3_ligase_SR"/>
</dbReference>
<dbReference type="InterPro" id="IPR036770">
    <property type="entry name" value="Ankyrin_rpt-contain_sf"/>
</dbReference>
<dbReference type="PANTHER" id="PTHR46224:SF64">
    <property type="entry name" value="IQ MOTIF AND ANKYRIN REPEAT DOMAIN-CONTAINING PROTEIN 1"/>
    <property type="match status" value="1"/>
</dbReference>
<dbReference type="OrthoDB" id="366390at2759"/>
<dbReference type="SUPFAM" id="SSF48403">
    <property type="entry name" value="Ankyrin repeat"/>
    <property type="match status" value="1"/>
</dbReference>
<keyword evidence="2" id="KW-1185">Reference proteome</keyword>